<protein>
    <recommendedName>
        <fullName evidence="3">Lipoprotein</fullName>
    </recommendedName>
</protein>
<reference evidence="1 2" key="1">
    <citation type="submission" date="2020-08" db="EMBL/GenBank/DDBJ databases">
        <title>Winogradskyella ouciana sp. nov., isolated from the hadal seawater of the Mariana Trench.</title>
        <authorList>
            <person name="He X."/>
        </authorList>
    </citation>
    <scope>NUCLEOTIDE SEQUENCE [LARGE SCALE GENOMIC DNA]</scope>
    <source>
        <strain evidence="1 2">KCTC 22026</strain>
    </source>
</reference>
<proteinExistence type="predicted"/>
<evidence type="ECO:0000313" key="1">
    <source>
        <dbReference type="EMBL" id="MBC3848060.1"/>
    </source>
</evidence>
<gene>
    <name evidence="1" type="ORF">H6H04_16815</name>
</gene>
<keyword evidence="2" id="KW-1185">Reference proteome</keyword>
<name>A0ABR6Y734_9FLAO</name>
<comment type="caution">
    <text evidence="1">The sequence shown here is derived from an EMBL/GenBank/DDBJ whole genome shotgun (WGS) entry which is preliminary data.</text>
</comment>
<evidence type="ECO:0008006" key="3">
    <source>
        <dbReference type="Google" id="ProtNLM"/>
    </source>
</evidence>
<evidence type="ECO:0000313" key="2">
    <source>
        <dbReference type="Proteomes" id="UP000607435"/>
    </source>
</evidence>
<accession>A0ABR6Y734</accession>
<dbReference type="EMBL" id="JACOME010000008">
    <property type="protein sequence ID" value="MBC3848060.1"/>
    <property type="molecule type" value="Genomic_DNA"/>
</dbReference>
<sequence>MKFFNLIKAYILFIIIVVSGCSKNSDDNIIIEPAGSAEYFINNETNKDIIIIYQKSEELGYEIDTTDVIEKNTSYKIFEDGIIGVNPVPKDSFGEIKFYESQDLINPFLILSPVENEDWTVINQDLGSSGYGLTTYEIELTD</sequence>
<organism evidence="1 2">
    <name type="scientific">Winogradskyella echinorum</name>
    <dbReference type="NCBI Taxonomy" id="538189"/>
    <lineage>
        <taxon>Bacteria</taxon>
        <taxon>Pseudomonadati</taxon>
        <taxon>Bacteroidota</taxon>
        <taxon>Flavobacteriia</taxon>
        <taxon>Flavobacteriales</taxon>
        <taxon>Flavobacteriaceae</taxon>
        <taxon>Winogradskyella</taxon>
    </lineage>
</organism>
<dbReference type="RefSeq" id="WP_186847157.1">
    <property type="nucleotide sequence ID" value="NZ_JACOME010000008.1"/>
</dbReference>
<dbReference type="Proteomes" id="UP000607435">
    <property type="component" value="Unassembled WGS sequence"/>
</dbReference>
<dbReference type="PROSITE" id="PS51257">
    <property type="entry name" value="PROKAR_LIPOPROTEIN"/>
    <property type="match status" value="1"/>
</dbReference>